<keyword evidence="2" id="KW-1185">Reference proteome</keyword>
<evidence type="ECO:0000313" key="1">
    <source>
        <dbReference type="EMBL" id="MBB6414016.1"/>
    </source>
</evidence>
<dbReference type="EMBL" id="JACHEF010000012">
    <property type="protein sequence ID" value="MBB6414016.1"/>
    <property type="molecule type" value="Genomic_DNA"/>
</dbReference>
<comment type="caution">
    <text evidence="1">The sequence shown here is derived from an EMBL/GenBank/DDBJ whole genome shotgun (WGS) entry which is preliminary data.</text>
</comment>
<reference evidence="1 2" key="1">
    <citation type="submission" date="2020-08" db="EMBL/GenBank/DDBJ databases">
        <title>Genomic Encyclopedia of Type Strains, Phase IV (KMG-IV): sequencing the most valuable type-strain genomes for metagenomic binning, comparative biology and taxonomic classification.</title>
        <authorList>
            <person name="Goeker M."/>
        </authorList>
    </citation>
    <scope>NUCLEOTIDE SEQUENCE [LARGE SCALE GENOMIC DNA]</scope>
    <source>
        <strain evidence="1 2">DSM 100039</strain>
    </source>
</reference>
<accession>A0A841PFT5</accession>
<evidence type="ECO:0000313" key="2">
    <source>
        <dbReference type="Proteomes" id="UP000556329"/>
    </source>
</evidence>
<proteinExistence type="predicted"/>
<dbReference type="RefSeq" id="WP_184878464.1">
    <property type="nucleotide sequence ID" value="NZ_JACHEF010000012.1"/>
</dbReference>
<dbReference type="AlphaFoldDB" id="A0A841PFT5"/>
<name>A0A841PFT5_9HYPH</name>
<organism evidence="1 2">
    <name type="scientific">Mesorhizobium sangaii</name>
    <dbReference type="NCBI Taxonomy" id="505389"/>
    <lineage>
        <taxon>Bacteria</taxon>
        <taxon>Pseudomonadati</taxon>
        <taxon>Pseudomonadota</taxon>
        <taxon>Alphaproteobacteria</taxon>
        <taxon>Hyphomicrobiales</taxon>
        <taxon>Phyllobacteriaceae</taxon>
        <taxon>Mesorhizobium</taxon>
    </lineage>
</organism>
<sequence>MFKLKQQGARLFDRGPAITCVYQRINPVKDLQSVLTLPKPHSAHLTPLVSEFSTKEHRRVSRKGIAQSFDEA</sequence>
<protein>
    <submittedName>
        <fullName evidence="1">Uncharacterized protein</fullName>
    </submittedName>
</protein>
<dbReference type="Proteomes" id="UP000556329">
    <property type="component" value="Unassembled WGS sequence"/>
</dbReference>
<gene>
    <name evidence="1" type="ORF">HNQ71_006725</name>
</gene>